<evidence type="ECO:0000256" key="1">
    <source>
        <dbReference type="SAM" id="MobiDB-lite"/>
    </source>
</evidence>
<dbReference type="EMBL" id="JBEPAZ010000064">
    <property type="protein sequence ID" value="MER6433641.1"/>
    <property type="molecule type" value="Genomic_DNA"/>
</dbReference>
<feature type="transmembrane region" description="Helical" evidence="2">
    <location>
        <begin position="99"/>
        <end position="117"/>
    </location>
</feature>
<dbReference type="RefSeq" id="WP_352065682.1">
    <property type="nucleotide sequence ID" value="NZ_JBEPAZ010000064.1"/>
</dbReference>
<reference evidence="4 5" key="1">
    <citation type="submission" date="2024-06" db="EMBL/GenBank/DDBJ databases">
        <title>The Natural Products Discovery Center: Release of the First 8490 Sequenced Strains for Exploring Actinobacteria Biosynthetic Diversity.</title>
        <authorList>
            <person name="Kalkreuter E."/>
            <person name="Kautsar S.A."/>
            <person name="Yang D."/>
            <person name="Bader C.D."/>
            <person name="Teijaro C.N."/>
            <person name="Fluegel L."/>
            <person name="Davis C.M."/>
            <person name="Simpson J.R."/>
            <person name="Lauterbach L."/>
            <person name="Steele A.D."/>
            <person name="Gui C."/>
            <person name="Meng S."/>
            <person name="Li G."/>
            <person name="Viehrig K."/>
            <person name="Ye F."/>
            <person name="Su P."/>
            <person name="Kiefer A.F."/>
            <person name="Nichols A."/>
            <person name="Cepeda A.J."/>
            <person name="Yan W."/>
            <person name="Fan B."/>
            <person name="Jiang Y."/>
            <person name="Adhikari A."/>
            <person name="Zheng C.-J."/>
            <person name="Schuster L."/>
            <person name="Cowan T.M."/>
            <person name="Smanski M.J."/>
            <person name="Chevrette M.G."/>
            <person name="De Carvalho L.P.S."/>
            <person name="Shen B."/>
        </authorList>
    </citation>
    <scope>NUCLEOTIDE SEQUENCE [LARGE SCALE GENOMIC DNA]</scope>
    <source>
        <strain evidence="4 5">NPDC001166</strain>
    </source>
</reference>
<name>A0ABV1UKB3_9ACTN</name>
<feature type="domain" description="Protein-glutamine gamma-glutamyltransferase-like C-terminal" evidence="3">
    <location>
        <begin position="163"/>
        <end position="233"/>
    </location>
</feature>
<dbReference type="Proteomes" id="UP001470023">
    <property type="component" value="Unassembled WGS sequence"/>
</dbReference>
<comment type="caution">
    <text evidence="4">The sequence shown here is derived from an EMBL/GenBank/DDBJ whole genome shotgun (WGS) entry which is preliminary data.</text>
</comment>
<keyword evidence="5" id="KW-1185">Reference proteome</keyword>
<keyword evidence="2" id="KW-0812">Transmembrane</keyword>
<keyword evidence="2" id="KW-0472">Membrane</keyword>
<proteinExistence type="predicted"/>
<accession>A0ABV1UKB3</accession>
<evidence type="ECO:0000259" key="3">
    <source>
        <dbReference type="Pfam" id="PF13559"/>
    </source>
</evidence>
<evidence type="ECO:0000313" key="4">
    <source>
        <dbReference type="EMBL" id="MER6433641.1"/>
    </source>
</evidence>
<organism evidence="4 5">
    <name type="scientific">Streptomyces sp. 900105245</name>
    <dbReference type="NCBI Taxonomy" id="3154379"/>
    <lineage>
        <taxon>Bacteria</taxon>
        <taxon>Bacillati</taxon>
        <taxon>Actinomycetota</taxon>
        <taxon>Actinomycetes</taxon>
        <taxon>Kitasatosporales</taxon>
        <taxon>Streptomycetaceae</taxon>
        <taxon>Streptomyces</taxon>
    </lineage>
</organism>
<keyword evidence="2" id="KW-1133">Transmembrane helix</keyword>
<evidence type="ECO:0000256" key="2">
    <source>
        <dbReference type="SAM" id="Phobius"/>
    </source>
</evidence>
<evidence type="ECO:0000313" key="5">
    <source>
        <dbReference type="Proteomes" id="UP001470023"/>
    </source>
</evidence>
<gene>
    <name evidence="4" type="ORF">ABT272_38850</name>
</gene>
<dbReference type="Pfam" id="PF13559">
    <property type="entry name" value="DUF4129"/>
    <property type="match status" value="1"/>
</dbReference>
<feature type="compositionally biased region" description="Basic and acidic residues" evidence="1">
    <location>
        <begin position="219"/>
        <end position="239"/>
    </location>
</feature>
<dbReference type="InterPro" id="IPR025403">
    <property type="entry name" value="TgpA-like_C"/>
</dbReference>
<protein>
    <submittedName>
        <fullName evidence="4">DUF4129 domain-containing protein</fullName>
    </submittedName>
</protein>
<feature type="region of interest" description="Disordered" evidence="1">
    <location>
        <begin position="214"/>
        <end position="255"/>
    </location>
</feature>
<sequence length="255" mass="27189">MSLTGGALTAAAPTGTAGAAVRGLLRAADTVLLAAGGSGDEPPVTISRDPAREAARRELSKRMYHENDPGLIQRALDAFWDWLGKLFGTAASATPGGGVGLFVVVLFVVAVLGALWWRLGTPRRRTASAAVLFDDSPRSAAEHRAASEAHAAQGHWNQAVQERMRAIVRSLEERALLDVRPGRTADEAAAEAGRFLPAHTDRLRAAARQFDDVTYGGRRAGEQSYHRLEELDRDLERTRPALADPTGGTRPGAAE</sequence>